<accession>A0A7R9F8W8</accession>
<dbReference type="EMBL" id="OD570996">
    <property type="protein sequence ID" value="CAD7449046.1"/>
    <property type="molecule type" value="Genomic_DNA"/>
</dbReference>
<proteinExistence type="predicted"/>
<organism evidence="1">
    <name type="scientific">Timema bartmani</name>
    <dbReference type="NCBI Taxonomy" id="61472"/>
    <lineage>
        <taxon>Eukaryota</taxon>
        <taxon>Metazoa</taxon>
        <taxon>Ecdysozoa</taxon>
        <taxon>Arthropoda</taxon>
        <taxon>Hexapoda</taxon>
        <taxon>Insecta</taxon>
        <taxon>Pterygota</taxon>
        <taxon>Neoptera</taxon>
        <taxon>Polyneoptera</taxon>
        <taxon>Phasmatodea</taxon>
        <taxon>Timematodea</taxon>
        <taxon>Timematoidea</taxon>
        <taxon>Timematidae</taxon>
        <taxon>Timema</taxon>
    </lineage>
</organism>
<name>A0A7R9F8W8_9NEOP</name>
<reference evidence="1" key="1">
    <citation type="submission" date="2020-11" db="EMBL/GenBank/DDBJ databases">
        <authorList>
            <person name="Tran Van P."/>
        </authorList>
    </citation>
    <scope>NUCLEOTIDE SEQUENCE</scope>
</reference>
<dbReference type="AlphaFoldDB" id="A0A7R9F8W8"/>
<evidence type="ECO:0000313" key="1">
    <source>
        <dbReference type="EMBL" id="CAD7449046.1"/>
    </source>
</evidence>
<sequence length="104" mass="11589">MSRQKSGVSFGFENLLLARLAKGHTFPSPFLEFTFDDKAAQLFKIVHHSRPNTAPGSLARSVWPPPYAGLRASWNYVPLCGCWYIEPTSLRGVICILDLCYAEG</sequence>
<gene>
    <name evidence="1" type="ORF">TBIB3V08_LOCUS11325</name>
</gene>
<protein>
    <submittedName>
        <fullName evidence="1">Uncharacterized protein</fullName>
    </submittedName>
</protein>